<dbReference type="STRING" id="446469.Sked_33350"/>
<gene>
    <name evidence="2" type="ordered locus">Sked_33350</name>
</gene>
<keyword evidence="1" id="KW-1133">Transmembrane helix</keyword>
<dbReference type="RefSeq" id="WP_012868298.1">
    <property type="nucleotide sequence ID" value="NC_013521.1"/>
</dbReference>
<reference evidence="2 3" key="1">
    <citation type="journal article" date="2009" name="Stand. Genomic Sci.">
        <title>Complete genome sequence of Sanguibacter keddieii type strain (ST-74).</title>
        <authorList>
            <person name="Ivanova N."/>
            <person name="Sikorski J."/>
            <person name="Sims D."/>
            <person name="Brettin T."/>
            <person name="Detter J.C."/>
            <person name="Han C."/>
            <person name="Lapidus A."/>
            <person name="Copeland A."/>
            <person name="Glavina Del Rio T."/>
            <person name="Nolan M."/>
            <person name="Chen F."/>
            <person name="Lucas S."/>
            <person name="Tice H."/>
            <person name="Cheng J.F."/>
            <person name="Bruce D."/>
            <person name="Goodwin L."/>
            <person name="Pitluck S."/>
            <person name="Pati A."/>
            <person name="Mavromatis K."/>
            <person name="Chen A."/>
            <person name="Palaniappan K."/>
            <person name="D'haeseleer P."/>
            <person name="Chain P."/>
            <person name="Bristow J."/>
            <person name="Eisen J.A."/>
            <person name="Markowitz V."/>
            <person name="Hugenholtz P."/>
            <person name="Goker M."/>
            <person name="Pukall R."/>
            <person name="Klenk H.P."/>
            <person name="Kyrpides N.C."/>
        </authorList>
    </citation>
    <scope>NUCLEOTIDE SEQUENCE [LARGE SCALE GENOMIC DNA]</scope>
    <source>
        <strain evidence="3">ATCC 51767 / DSM 10542 / NCFB 3025 / ST-74</strain>
    </source>
</reference>
<dbReference type="OrthoDB" id="5150243at2"/>
<feature type="transmembrane region" description="Helical" evidence="1">
    <location>
        <begin position="201"/>
        <end position="220"/>
    </location>
</feature>
<dbReference type="eggNOG" id="COG4965">
    <property type="taxonomic scope" value="Bacteria"/>
</dbReference>
<protein>
    <recommendedName>
        <fullName evidence="4">Flp pilus assembly protein TadB</fullName>
    </recommendedName>
</protein>
<organism evidence="2 3">
    <name type="scientific">Sanguibacter keddieii (strain ATCC 51767 / DSM 10542 / NCFB 3025 / ST-74)</name>
    <dbReference type="NCBI Taxonomy" id="446469"/>
    <lineage>
        <taxon>Bacteria</taxon>
        <taxon>Bacillati</taxon>
        <taxon>Actinomycetota</taxon>
        <taxon>Actinomycetes</taxon>
        <taxon>Micrococcales</taxon>
        <taxon>Sanguibacteraceae</taxon>
        <taxon>Sanguibacter</taxon>
    </lineage>
</organism>
<dbReference type="Proteomes" id="UP000000322">
    <property type="component" value="Chromosome"/>
</dbReference>
<feature type="transmembrane region" description="Helical" evidence="1">
    <location>
        <begin position="178"/>
        <end position="195"/>
    </location>
</feature>
<dbReference type="HOGENOM" id="CLU_1160423_0_0_11"/>
<dbReference type="KEGG" id="ske:Sked_33350"/>
<evidence type="ECO:0000313" key="3">
    <source>
        <dbReference type="Proteomes" id="UP000000322"/>
    </source>
</evidence>
<dbReference type="EMBL" id="CP001819">
    <property type="protein sequence ID" value="ACZ23230.1"/>
    <property type="molecule type" value="Genomic_DNA"/>
</dbReference>
<evidence type="ECO:0000256" key="1">
    <source>
        <dbReference type="SAM" id="Phobius"/>
    </source>
</evidence>
<keyword evidence="1" id="KW-0812">Transmembrane</keyword>
<accession>D1BE09</accession>
<dbReference type="AlphaFoldDB" id="D1BE09"/>
<keyword evidence="1" id="KW-0472">Membrane</keyword>
<keyword evidence="3" id="KW-1185">Reference proteome</keyword>
<feature type="transmembrane region" description="Helical" evidence="1">
    <location>
        <begin position="6"/>
        <end position="30"/>
    </location>
</feature>
<evidence type="ECO:0000313" key="2">
    <source>
        <dbReference type="EMBL" id="ACZ23230.1"/>
    </source>
</evidence>
<evidence type="ECO:0008006" key="4">
    <source>
        <dbReference type="Google" id="ProtNLM"/>
    </source>
</evidence>
<sequence length="239" mass="23769">MTAGGWAALAEPVAAGALMAAGVVVAAGVVGPRRARELRQVSAASRVRGAVLGVSRGPLGRLVRRAGGGDRVVGARDVQVVITQVAGLVRSGMPPDRAWAGVGVTVRPDGIPTPADLLHLTSDASQARAVVAACRLAQQVGAPIAPVLDSIVATLVAAAESAAERDTALASPRSTARLLLWLPAAGAVVATVLGAGPVQLLLGGGPAVLAPVTGALLLAVGRWWTRRLVQAAVGDHPAG</sequence>
<proteinExistence type="predicted"/>
<name>D1BE09_SANKS</name>